<feature type="transmembrane region" description="Helical" evidence="7">
    <location>
        <begin position="228"/>
        <end position="250"/>
    </location>
</feature>
<dbReference type="HOGENOM" id="CLU_001265_54_6_1"/>
<name>A0A0C9TBY7_SPHS4</name>
<protein>
    <recommendedName>
        <fullName evidence="8">Major facilitator superfamily (MFS) profile domain-containing protein</fullName>
    </recommendedName>
</protein>
<evidence type="ECO:0000256" key="7">
    <source>
        <dbReference type="SAM" id="Phobius"/>
    </source>
</evidence>
<comment type="subcellular location">
    <subcellularLocation>
        <location evidence="1">Membrane</location>
        <topology evidence="1">Multi-pass membrane protein</topology>
    </subcellularLocation>
</comment>
<feature type="transmembrane region" description="Helical" evidence="7">
    <location>
        <begin position="501"/>
        <end position="520"/>
    </location>
</feature>
<sequence length="542" mass="58840">MEYATGSLIETEPSWEAYHDNETHSSISAIDERSGETDPLISKTHPSATPLPKVQIAALLFVFLPESVTSTLIYPFVVQLVRSLHIVKGRNPASVGYYTGLIESSFFLTEAIFVSIWAHLSDRVGRKPILLFGSLGLVCALISFGYSTTLAGVLVSRAMQGVLNGNIGVARAMLTELTDSTNRDQAFSFTPVVWASGSTLGPLVGGLLARPSDRFPLFRNEFWQRHPYLLPCLAAAILSLCAFMVTVFCIHETRSRKGLFDNIFRRYGYSDSPAHPSYGTIQSIEPTSNSRTEGGDHPNSPITRNNLDADEEHLSILLTPRLLRVLINHALLALLEHSYLALVALFYATPIETGGLGLSPSKLGLLLGTIGLTHGILQPFCFSPLYRTFHPKNLYTTCLAASILAYICFPVINTIARAKGNSHPAVWVIVVIQSLLLLPSYTAFSAMHIFISNAAPSPGLIGTTMGVSQTLFSAMGIIGPSGTTSLFAISQEKKLLGGNLIYVVMCIAVSVAVFTSHFSLPDDSHEEITHRPLVSRSESDSL</sequence>
<evidence type="ECO:0000256" key="3">
    <source>
        <dbReference type="ARBA" id="ARBA00022692"/>
    </source>
</evidence>
<evidence type="ECO:0000256" key="2">
    <source>
        <dbReference type="ARBA" id="ARBA00022448"/>
    </source>
</evidence>
<dbReference type="Gene3D" id="1.20.1250.20">
    <property type="entry name" value="MFS general substrate transporter like domains"/>
    <property type="match status" value="1"/>
</dbReference>
<dbReference type="Pfam" id="PF07690">
    <property type="entry name" value="MFS_1"/>
    <property type="match status" value="1"/>
</dbReference>
<feature type="region of interest" description="Disordered" evidence="6">
    <location>
        <begin position="275"/>
        <end position="304"/>
    </location>
</feature>
<gene>
    <name evidence="9" type="ORF">M422DRAFT_236423</name>
</gene>
<keyword evidence="3 7" id="KW-0812">Transmembrane</keyword>
<feature type="transmembrane region" description="Helical" evidence="7">
    <location>
        <begin position="425"/>
        <end position="451"/>
    </location>
</feature>
<dbReference type="PANTHER" id="PTHR23504:SF15">
    <property type="entry name" value="MAJOR FACILITATOR SUPERFAMILY (MFS) PROFILE DOMAIN-CONTAINING PROTEIN"/>
    <property type="match status" value="1"/>
</dbReference>
<feature type="transmembrane region" description="Helical" evidence="7">
    <location>
        <begin position="471"/>
        <end position="489"/>
    </location>
</feature>
<reference evidence="9 10" key="1">
    <citation type="submission" date="2014-06" db="EMBL/GenBank/DDBJ databases">
        <title>Evolutionary Origins and Diversification of the Mycorrhizal Mutualists.</title>
        <authorList>
            <consortium name="DOE Joint Genome Institute"/>
            <consortium name="Mycorrhizal Genomics Consortium"/>
            <person name="Kohler A."/>
            <person name="Kuo A."/>
            <person name="Nagy L.G."/>
            <person name="Floudas D."/>
            <person name="Copeland A."/>
            <person name="Barry K.W."/>
            <person name="Cichocki N."/>
            <person name="Veneault-Fourrey C."/>
            <person name="LaButti K."/>
            <person name="Lindquist E.A."/>
            <person name="Lipzen A."/>
            <person name="Lundell T."/>
            <person name="Morin E."/>
            <person name="Murat C."/>
            <person name="Riley R."/>
            <person name="Ohm R."/>
            <person name="Sun H."/>
            <person name="Tunlid A."/>
            <person name="Henrissat B."/>
            <person name="Grigoriev I.V."/>
            <person name="Hibbett D.S."/>
            <person name="Martin F."/>
        </authorList>
    </citation>
    <scope>NUCLEOTIDE SEQUENCE [LARGE SCALE GENOMIC DNA]</scope>
    <source>
        <strain evidence="9 10">SS14</strain>
    </source>
</reference>
<feature type="transmembrane region" description="Helical" evidence="7">
    <location>
        <begin position="186"/>
        <end position="208"/>
    </location>
</feature>
<evidence type="ECO:0000259" key="8">
    <source>
        <dbReference type="PROSITE" id="PS50850"/>
    </source>
</evidence>
<evidence type="ECO:0000313" key="10">
    <source>
        <dbReference type="Proteomes" id="UP000054279"/>
    </source>
</evidence>
<keyword evidence="10" id="KW-1185">Reference proteome</keyword>
<evidence type="ECO:0000256" key="6">
    <source>
        <dbReference type="SAM" id="MobiDB-lite"/>
    </source>
</evidence>
<keyword evidence="2" id="KW-0813">Transport</keyword>
<dbReference type="EMBL" id="KN837361">
    <property type="protein sequence ID" value="KIJ26678.1"/>
    <property type="molecule type" value="Genomic_DNA"/>
</dbReference>
<dbReference type="PANTHER" id="PTHR23504">
    <property type="entry name" value="MAJOR FACILITATOR SUPERFAMILY DOMAIN-CONTAINING PROTEIN 10"/>
    <property type="match status" value="1"/>
</dbReference>
<feature type="transmembrane region" description="Helical" evidence="7">
    <location>
        <begin position="56"/>
        <end position="77"/>
    </location>
</feature>
<dbReference type="OrthoDB" id="419616at2759"/>
<proteinExistence type="predicted"/>
<feature type="transmembrane region" description="Helical" evidence="7">
    <location>
        <begin position="97"/>
        <end position="117"/>
    </location>
</feature>
<feature type="transmembrane region" description="Helical" evidence="7">
    <location>
        <begin position="394"/>
        <end position="413"/>
    </location>
</feature>
<evidence type="ECO:0000256" key="5">
    <source>
        <dbReference type="ARBA" id="ARBA00023136"/>
    </source>
</evidence>
<dbReference type="PROSITE" id="PS50850">
    <property type="entry name" value="MFS"/>
    <property type="match status" value="1"/>
</dbReference>
<dbReference type="Proteomes" id="UP000054279">
    <property type="component" value="Unassembled WGS sequence"/>
</dbReference>
<dbReference type="GO" id="GO:0016020">
    <property type="term" value="C:membrane"/>
    <property type="evidence" value="ECO:0007669"/>
    <property type="project" value="UniProtKB-SubCell"/>
</dbReference>
<dbReference type="InterPro" id="IPR011701">
    <property type="entry name" value="MFS"/>
</dbReference>
<evidence type="ECO:0000256" key="4">
    <source>
        <dbReference type="ARBA" id="ARBA00022989"/>
    </source>
</evidence>
<dbReference type="InterPro" id="IPR020846">
    <property type="entry name" value="MFS_dom"/>
</dbReference>
<dbReference type="AlphaFoldDB" id="A0A0C9TBY7"/>
<feature type="compositionally biased region" description="Polar residues" evidence="6">
    <location>
        <begin position="279"/>
        <end position="292"/>
    </location>
</feature>
<organism evidence="9 10">
    <name type="scientific">Sphaerobolus stellatus (strain SS14)</name>
    <dbReference type="NCBI Taxonomy" id="990650"/>
    <lineage>
        <taxon>Eukaryota</taxon>
        <taxon>Fungi</taxon>
        <taxon>Dikarya</taxon>
        <taxon>Basidiomycota</taxon>
        <taxon>Agaricomycotina</taxon>
        <taxon>Agaricomycetes</taxon>
        <taxon>Phallomycetidae</taxon>
        <taxon>Geastrales</taxon>
        <taxon>Sphaerobolaceae</taxon>
        <taxon>Sphaerobolus</taxon>
    </lineage>
</organism>
<feature type="transmembrane region" description="Helical" evidence="7">
    <location>
        <begin position="129"/>
        <end position="148"/>
    </location>
</feature>
<evidence type="ECO:0000256" key="1">
    <source>
        <dbReference type="ARBA" id="ARBA00004141"/>
    </source>
</evidence>
<keyword evidence="5 7" id="KW-0472">Membrane</keyword>
<dbReference type="SUPFAM" id="SSF103473">
    <property type="entry name" value="MFS general substrate transporter"/>
    <property type="match status" value="1"/>
</dbReference>
<feature type="transmembrane region" description="Helical" evidence="7">
    <location>
        <begin position="325"/>
        <end position="348"/>
    </location>
</feature>
<dbReference type="InterPro" id="IPR036259">
    <property type="entry name" value="MFS_trans_sf"/>
</dbReference>
<dbReference type="GO" id="GO:0022857">
    <property type="term" value="F:transmembrane transporter activity"/>
    <property type="evidence" value="ECO:0007669"/>
    <property type="project" value="InterPro"/>
</dbReference>
<keyword evidence="4 7" id="KW-1133">Transmembrane helix</keyword>
<evidence type="ECO:0000313" key="9">
    <source>
        <dbReference type="EMBL" id="KIJ26678.1"/>
    </source>
</evidence>
<feature type="domain" description="Major facilitator superfamily (MFS) profile" evidence="8">
    <location>
        <begin position="55"/>
        <end position="524"/>
    </location>
</feature>
<accession>A0A0C9TBY7</accession>